<name>U2KFA2_9STRE</name>
<evidence type="ECO:0000313" key="2">
    <source>
        <dbReference type="EMBL" id="ERJ75839.1"/>
    </source>
</evidence>
<evidence type="ECO:0000313" key="3">
    <source>
        <dbReference type="Proteomes" id="UP000016617"/>
    </source>
</evidence>
<dbReference type="Proteomes" id="UP000016617">
    <property type="component" value="Unassembled WGS sequence"/>
</dbReference>
<dbReference type="PATRIC" id="fig|1227275.3.peg.1204"/>
<keyword evidence="1" id="KW-1133">Transmembrane helix</keyword>
<dbReference type="AlphaFoldDB" id="U2KFA2"/>
<accession>U2KFA2</accession>
<feature type="transmembrane region" description="Helical" evidence="1">
    <location>
        <begin position="6"/>
        <end position="29"/>
    </location>
</feature>
<gene>
    <name evidence="2" type="ORF">HMPREF1557_01354</name>
</gene>
<comment type="caution">
    <text evidence="2">The sequence shown here is derived from an EMBL/GenBank/DDBJ whole genome shotgun (WGS) entry which is preliminary data.</text>
</comment>
<dbReference type="HOGENOM" id="CLU_107924_0_0_9"/>
<dbReference type="EMBL" id="AWVA01000082">
    <property type="protein sequence ID" value="ERJ75839.1"/>
    <property type="molecule type" value="Genomic_DNA"/>
</dbReference>
<reference evidence="2 3" key="1">
    <citation type="submission" date="2013-06" db="EMBL/GenBank/DDBJ databases">
        <authorList>
            <person name="Weinstock G."/>
            <person name="Sodergren E."/>
            <person name="Lobos E.A."/>
            <person name="Fulton L."/>
            <person name="Fulton R."/>
            <person name="Courtney L."/>
            <person name="Fronick C."/>
            <person name="O'Laughlin M."/>
            <person name="Godfrey J."/>
            <person name="Wilson R.M."/>
            <person name="Miner T."/>
            <person name="Farmer C."/>
            <person name="Delehaunty K."/>
            <person name="Cordes M."/>
            <person name="Minx P."/>
            <person name="Tomlinson C."/>
            <person name="Chen J."/>
            <person name="Wollam A."/>
            <person name="Pepin K.H."/>
            <person name="Bhonagiri V."/>
            <person name="Zhang X."/>
            <person name="Warren W."/>
            <person name="Mitreva M."/>
            <person name="Mardis E.R."/>
            <person name="Wilson R.K."/>
        </authorList>
    </citation>
    <scope>NUCLEOTIDE SEQUENCE [LARGE SCALE GENOMIC DNA]</scope>
    <source>
        <strain evidence="2 3">W1703</strain>
    </source>
</reference>
<protein>
    <submittedName>
        <fullName evidence="2">Uncharacterized protein</fullName>
    </submittedName>
</protein>
<evidence type="ECO:0000256" key="1">
    <source>
        <dbReference type="SAM" id="Phobius"/>
    </source>
</evidence>
<keyword evidence="1" id="KW-0472">Membrane</keyword>
<keyword evidence="1" id="KW-0812">Transmembrane</keyword>
<proteinExistence type="predicted"/>
<sequence>MMIKKILYYFVWVVAIGFSVFYFVSSGILNSFFKKKPVTTVSTRITSLEKVKQITFLNVGIQKVETSTETTKILFTDLDIPYSEKEVSIILNYKAKFGIKKPVKVTKTGKSNYKVVVLKFEVIGFELDKDKPYQLYSKSEGALSDSTKDVDTGKLATDSLSNEAQEEYLKQYKDLVQDSAK</sequence>
<organism evidence="2 3">
    <name type="scientific">Streptococcus sobrinus W1703</name>
    <dbReference type="NCBI Taxonomy" id="1227275"/>
    <lineage>
        <taxon>Bacteria</taxon>
        <taxon>Bacillati</taxon>
        <taxon>Bacillota</taxon>
        <taxon>Bacilli</taxon>
        <taxon>Lactobacillales</taxon>
        <taxon>Streptococcaceae</taxon>
        <taxon>Streptococcus</taxon>
    </lineage>
</organism>